<keyword evidence="2" id="KW-1185">Reference proteome</keyword>
<gene>
    <name evidence="1" type="ordered locus">CSE_00520</name>
</gene>
<evidence type="ECO:0000313" key="1">
    <source>
        <dbReference type="EMBL" id="BAL80178.1"/>
    </source>
</evidence>
<accession>A0A7U6JE86</accession>
<dbReference type="RefSeq" id="WP_014452589.1">
    <property type="nucleotide sequence ID" value="NC_017096.1"/>
</dbReference>
<dbReference type="AlphaFoldDB" id="A0A7U6JE86"/>
<protein>
    <submittedName>
        <fullName evidence="1">Uncharacterized protein</fullName>
    </submittedName>
</protein>
<organism evidence="1 2">
    <name type="scientific">Caldisericum exile (strain DSM 21853 / NBRC 104410 / AZM16c01)</name>
    <dbReference type="NCBI Taxonomy" id="511051"/>
    <lineage>
        <taxon>Bacteria</taxon>
        <taxon>Pseudomonadati</taxon>
        <taxon>Caldisericota/Cryosericota group</taxon>
        <taxon>Caldisericota</taxon>
        <taxon>Caldisericia</taxon>
        <taxon>Caldisericales</taxon>
        <taxon>Caldisericaceae</taxon>
        <taxon>Caldisericum</taxon>
    </lineage>
</organism>
<sequence length="131" mass="15263">MRKLIIIGVILESITLGAFGFLKAYSQDKPFFDMFSIAKEFSLSKDSLLNYKNKIDKALDKVKTEKSPFEKYFVTIIFSKYVSEEELEKLVKEYYIEVLAIEGKVLKKKQILMELSLFLPRTECFMTKTCS</sequence>
<dbReference type="KEGG" id="cex:CSE_00520"/>
<dbReference type="Proteomes" id="UP000004793">
    <property type="component" value="Chromosome"/>
</dbReference>
<proteinExistence type="predicted"/>
<reference evidence="1 2" key="1">
    <citation type="submission" date="2011-01" db="EMBL/GenBank/DDBJ databases">
        <title>Whole genome sequence of Caldisericum exile AZM16c01.</title>
        <authorList>
            <person name="Narita-Yamada S."/>
            <person name="Kawakoshi A."/>
            <person name="Nakamura S."/>
            <person name="Sasagawa M."/>
            <person name="Fukada J."/>
            <person name="Sekine M."/>
            <person name="Kato Y."/>
            <person name="Fukai R."/>
            <person name="Sasaki K."/>
            <person name="Hanamaki A."/>
            <person name="Narita H."/>
            <person name="Konno Y."/>
            <person name="Mori K."/>
            <person name="Yamazaki S."/>
            <person name="Suzuki K."/>
            <person name="Fujita N."/>
        </authorList>
    </citation>
    <scope>NUCLEOTIDE SEQUENCE [LARGE SCALE GENOMIC DNA]</scope>
    <source>
        <strain evidence="2">DSM 21853 / NBRC 104410 / AZM16c01</strain>
    </source>
</reference>
<dbReference type="EMBL" id="AP012051">
    <property type="protein sequence ID" value="BAL80178.1"/>
    <property type="molecule type" value="Genomic_DNA"/>
</dbReference>
<name>A0A7U6JE86_CALEA</name>
<evidence type="ECO:0000313" key="2">
    <source>
        <dbReference type="Proteomes" id="UP000004793"/>
    </source>
</evidence>